<keyword evidence="4" id="KW-1185">Reference proteome</keyword>
<gene>
    <name evidence="3" type="ORF">NEIFLAOT_01105</name>
</gene>
<comment type="caution">
    <text evidence="3">The sequence shown here is derived from an EMBL/GenBank/DDBJ whole genome shotgun (WGS) entry which is preliminary data.</text>
</comment>
<feature type="chain" id="PRO_5002897947" description="Lipoprotein" evidence="2">
    <location>
        <begin position="20"/>
        <end position="45"/>
    </location>
</feature>
<dbReference type="PROSITE" id="PS51257">
    <property type="entry name" value="PROKAR_LIPOPROTEIN"/>
    <property type="match status" value="1"/>
</dbReference>
<evidence type="ECO:0000313" key="4">
    <source>
        <dbReference type="Proteomes" id="UP000004457"/>
    </source>
</evidence>
<sequence length="45" mass="4513">MTIPFKPSLLAMASILALSACISGGGGTPVVKSSETPSNKVTPPR</sequence>
<keyword evidence="2" id="KW-0732">Signal</keyword>
<dbReference type="AlphaFoldDB" id="C0EMD4"/>
<evidence type="ECO:0000313" key="3">
    <source>
        <dbReference type="EMBL" id="EEG33781.1"/>
    </source>
</evidence>
<dbReference type="EMBL" id="ACEN01000029">
    <property type="protein sequence ID" value="EEG33781.1"/>
    <property type="molecule type" value="Genomic_DNA"/>
</dbReference>
<evidence type="ECO:0008006" key="5">
    <source>
        <dbReference type="Google" id="ProtNLM"/>
    </source>
</evidence>
<evidence type="ECO:0000256" key="2">
    <source>
        <dbReference type="SAM" id="SignalP"/>
    </source>
</evidence>
<feature type="compositionally biased region" description="Polar residues" evidence="1">
    <location>
        <begin position="31"/>
        <end position="45"/>
    </location>
</feature>
<feature type="region of interest" description="Disordered" evidence="1">
    <location>
        <begin position="26"/>
        <end position="45"/>
    </location>
</feature>
<organism evidence="3 4">
    <name type="scientific">Neisseria flavescens NRL30031/H210</name>
    <dbReference type="NCBI Taxonomy" id="546264"/>
    <lineage>
        <taxon>Bacteria</taxon>
        <taxon>Pseudomonadati</taxon>
        <taxon>Pseudomonadota</taxon>
        <taxon>Betaproteobacteria</taxon>
        <taxon>Neisseriales</taxon>
        <taxon>Neisseriaceae</taxon>
        <taxon>Neisseria</taxon>
    </lineage>
</organism>
<feature type="signal peptide" evidence="2">
    <location>
        <begin position="1"/>
        <end position="19"/>
    </location>
</feature>
<evidence type="ECO:0000256" key="1">
    <source>
        <dbReference type="SAM" id="MobiDB-lite"/>
    </source>
</evidence>
<accession>C0EMD4</accession>
<dbReference type="Proteomes" id="UP000004457">
    <property type="component" value="Unassembled WGS sequence"/>
</dbReference>
<reference evidence="3 4" key="1">
    <citation type="submission" date="2009-01" db="EMBL/GenBank/DDBJ databases">
        <authorList>
            <person name="Fulton L."/>
            <person name="Clifton S."/>
            <person name="Chinwalla A.T."/>
            <person name="Mitreva M."/>
            <person name="Sodergren E."/>
            <person name="Weinstock G."/>
            <person name="Clifton S."/>
            <person name="Dooling D.J."/>
            <person name="Fulton B."/>
            <person name="Minx P."/>
            <person name="Pepin K.H."/>
            <person name="Johnson M."/>
            <person name="Bhonagiri V."/>
            <person name="Nash W.E."/>
            <person name="Mardis E.R."/>
            <person name="Wilson R.K."/>
        </authorList>
    </citation>
    <scope>NUCLEOTIDE SEQUENCE [LARGE SCALE GENOMIC DNA]</scope>
    <source>
        <strain evidence="3 4">NRL30031/H210</strain>
    </source>
</reference>
<name>C0EMD4_NEIFL</name>
<protein>
    <recommendedName>
        <fullName evidence="5">Lipoprotein</fullName>
    </recommendedName>
</protein>
<proteinExistence type="predicted"/>